<dbReference type="RefSeq" id="XP_002543561.1">
    <property type="nucleotide sequence ID" value="XM_002543515.1"/>
</dbReference>
<evidence type="ECO:0000256" key="3">
    <source>
        <dbReference type="ARBA" id="ARBA00046339"/>
    </source>
</evidence>
<dbReference type="InParanoid" id="C4JP18"/>
<comment type="similarity">
    <text evidence="3">Belongs to the UreF family.</text>
</comment>
<keyword evidence="2" id="KW-0143">Chaperone</keyword>
<dbReference type="Gene3D" id="1.10.4190.10">
    <property type="entry name" value="Urease accessory protein UreF"/>
    <property type="match status" value="1"/>
</dbReference>
<evidence type="ECO:0000313" key="6">
    <source>
        <dbReference type="EMBL" id="EEP78232.1"/>
    </source>
</evidence>
<reference evidence="7" key="1">
    <citation type="journal article" date="2009" name="Genome Res.">
        <title>Comparative genomic analyses of the human fungal pathogens Coccidioides and their relatives.</title>
        <authorList>
            <person name="Sharpton T.J."/>
            <person name="Stajich J.E."/>
            <person name="Rounsley S.D."/>
            <person name="Gardner M.J."/>
            <person name="Wortman J.R."/>
            <person name="Jordar V.S."/>
            <person name="Maiti R."/>
            <person name="Kodira C.D."/>
            <person name="Neafsey D.E."/>
            <person name="Zeng Q."/>
            <person name="Hung C.-Y."/>
            <person name="McMahan C."/>
            <person name="Muszewska A."/>
            <person name="Grynberg M."/>
            <person name="Mandel M.A."/>
            <person name="Kellner E.M."/>
            <person name="Barker B.M."/>
            <person name="Galgiani J.N."/>
            <person name="Orbach M.J."/>
            <person name="Kirkland T.N."/>
            <person name="Cole G.T."/>
            <person name="Henn M.R."/>
            <person name="Birren B.W."/>
            <person name="Taylor J.W."/>
        </authorList>
    </citation>
    <scope>NUCLEOTIDE SEQUENCE [LARGE SCALE GENOMIC DNA]</scope>
    <source>
        <strain evidence="7">UAMH 1704</strain>
    </source>
</reference>
<dbReference type="PANTHER" id="PTHR33620:SF1">
    <property type="entry name" value="UREASE ACCESSORY PROTEIN F"/>
    <property type="match status" value="1"/>
</dbReference>
<dbReference type="InterPro" id="IPR038277">
    <property type="entry name" value="UreF_sf"/>
</dbReference>
<feature type="region of interest" description="Disordered" evidence="5">
    <location>
        <begin position="322"/>
        <end position="346"/>
    </location>
</feature>
<dbReference type="AlphaFoldDB" id="C4JP18"/>
<dbReference type="Pfam" id="PF01730">
    <property type="entry name" value="UreF"/>
    <property type="match status" value="1"/>
</dbReference>
<accession>C4JP18</accession>
<organism evidence="6 7">
    <name type="scientific">Uncinocarpus reesii (strain UAMH 1704)</name>
    <dbReference type="NCBI Taxonomy" id="336963"/>
    <lineage>
        <taxon>Eukaryota</taxon>
        <taxon>Fungi</taxon>
        <taxon>Dikarya</taxon>
        <taxon>Ascomycota</taxon>
        <taxon>Pezizomycotina</taxon>
        <taxon>Eurotiomycetes</taxon>
        <taxon>Eurotiomycetidae</taxon>
        <taxon>Onygenales</taxon>
        <taxon>Onygenaceae</taxon>
        <taxon>Uncinocarpus</taxon>
    </lineage>
</organism>
<feature type="compositionally biased region" description="Polar residues" evidence="5">
    <location>
        <begin position="330"/>
        <end position="339"/>
    </location>
</feature>
<dbReference type="VEuPathDB" id="FungiDB:UREG_03077"/>
<evidence type="ECO:0008006" key="8">
    <source>
        <dbReference type="Google" id="ProtNLM"/>
    </source>
</evidence>
<dbReference type="PANTHER" id="PTHR33620">
    <property type="entry name" value="UREASE ACCESSORY PROTEIN F"/>
    <property type="match status" value="1"/>
</dbReference>
<dbReference type="HOGENOM" id="CLU_049215_0_0_1"/>
<evidence type="ECO:0000256" key="4">
    <source>
        <dbReference type="SAM" id="Coils"/>
    </source>
</evidence>
<keyword evidence="7" id="KW-1185">Reference proteome</keyword>
<proteinExistence type="inferred from homology"/>
<dbReference type="GO" id="GO:0016151">
    <property type="term" value="F:nickel cation binding"/>
    <property type="evidence" value="ECO:0007669"/>
    <property type="project" value="InterPro"/>
</dbReference>
<gene>
    <name evidence="6" type="ORF">UREG_03077</name>
</gene>
<evidence type="ECO:0000313" key="7">
    <source>
        <dbReference type="Proteomes" id="UP000002058"/>
    </source>
</evidence>
<dbReference type="EMBL" id="CH476616">
    <property type="protein sequence ID" value="EEP78232.1"/>
    <property type="molecule type" value="Genomic_DNA"/>
</dbReference>
<dbReference type="eggNOG" id="ENOG502S38X">
    <property type="taxonomic scope" value="Eukaryota"/>
</dbReference>
<feature type="coiled-coil region" evidence="4">
    <location>
        <begin position="3"/>
        <end position="30"/>
    </location>
</feature>
<dbReference type="OrthoDB" id="2550922at2759"/>
<sequence>MAAQRSQQELENEVKNLERQLEKAMSLLNRRNDGDVIGTNECSSGASSHSLLLLSDSALPLGAFAYSSGLESYILHHKPLPAGVTPISSFHNFLNLSIISIAGTTLPYVLKAHRCPDQLETLDDDLDASTPCSVARRASVAQGMALFTVWERSFKASSDANWSPAGNLRNTGSAHARKAVVALHAFSESMKQPPADGDDESLLNSHTSGHFGPLWGAVCAAMGVDLRQTAYVFMLNHAKAVVSAAVRASVMGPYQAQEVLAGRALQELIAQRIQKEWNIEPADAGQVAPVIDLWAPSIVLKIQQNSEIYPVVHRVSWTPNKSDYPKQRDTLNTPENSQAFPAELKTKAPCPEKNALDLISTEKR</sequence>
<keyword evidence="1" id="KW-0996">Nickel insertion</keyword>
<dbReference type="InterPro" id="IPR002639">
    <property type="entry name" value="UreF"/>
</dbReference>
<protein>
    <recommendedName>
        <fullName evidence="8">Urease accessory protein UreF</fullName>
    </recommendedName>
</protein>
<dbReference type="GeneID" id="8439424"/>
<evidence type="ECO:0000256" key="5">
    <source>
        <dbReference type="SAM" id="MobiDB-lite"/>
    </source>
</evidence>
<name>C4JP18_UNCRE</name>
<dbReference type="KEGG" id="ure:UREG_03077"/>
<dbReference type="Proteomes" id="UP000002058">
    <property type="component" value="Unassembled WGS sequence"/>
</dbReference>
<keyword evidence="4" id="KW-0175">Coiled coil</keyword>
<evidence type="ECO:0000256" key="1">
    <source>
        <dbReference type="ARBA" id="ARBA00022988"/>
    </source>
</evidence>
<evidence type="ECO:0000256" key="2">
    <source>
        <dbReference type="ARBA" id="ARBA00023186"/>
    </source>
</evidence>